<proteinExistence type="predicted"/>
<dbReference type="EMBL" id="LAHD01000089">
    <property type="protein sequence ID" value="PHJ99422.1"/>
    <property type="molecule type" value="Genomic_DNA"/>
</dbReference>
<organism evidence="1 2">
    <name type="scientific">Nostoc linckia z8</name>
    <dbReference type="NCBI Taxonomy" id="1628746"/>
    <lineage>
        <taxon>Bacteria</taxon>
        <taxon>Bacillati</taxon>
        <taxon>Cyanobacteriota</taxon>
        <taxon>Cyanophyceae</taxon>
        <taxon>Nostocales</taxon>
        <taxon>Nostocaceae</taxon>
        <taxon>Nostoc</taxon>
    </lineage>
</organism>
<dbReference type="Proteomes" id="UP000222310">
    <property type="component" value="Unassembled WGS sequence"/>
</dbReference>
<evidence type="ECO:0000313" key="1">
    <source>
        <dbReference type="EMBL" id="PHJ99422.1"/>
    </source>
</evidence>
<dbReference type="AlphaFoldDB" id="A0A9Q6EJB2"/>
<name>A0A9Q6EJB2_NOSLI</name>
<evidence type="ECO:0000313" key="2">
    <source>
        <dbReference type="Proteomes" id="UP000222310"/>
    </source>
</evidence>
<dbReference type="GeneID" id="57092669"/>
<accession>A0A9Q6EJB2</accession>
<sequence length="156" mass="17869">MIFNRIAQKTLITGLAIGSILSLFFNTPITAQEIYINDNCKQNQQLDESDRFTIFYKSEFKTKGQTYWFYSGRYQDGSTIICISQPGFKQAKPLNIEKIQSGYIDKITKDPRNQTAFLVTVREGNGSYVPIFQYRLNLSTPSKPLLTKLKSWTSGQ</sequence>
<reference evidence="1 2" key="1">
    <citation type="submission" date="2015-02" db="EMBL/GenBank/DDBJ databases">
        <title>Nostoc linckia genome annotation.</title>
        <authorList>
            <person name="Zhou Z."/>
        </authorList>
    </citation>
    <scope>NUCLEOTIDE SEQUENCE [LARGE SCALE GENOMIC DNA]</scope>
    <source>
        <strain evidence="2">z8</strain>
    </source>
</reference>
<protein>
    <submittedName>
        <fullName evidence="1">Uncharacterized protein</fullName>
    </submittedName>
</protein>
<gene>
    <name evidence="1" type="ORF">VF08_25495</name>
</gene>
<dbReference type="RefSeq" id="WP_244917959.1">
    <property type="nucleotide sequence ID" value="NZ_LAHD01000089.1"/>
</dbReference>
<comment type="caution">
    <text evidence="1">The sequence shown here is derived from an EMBL/GenBank/DDBJ whole genome shotgun (WGS) entry which is preliminary data.</text>
</comment>